<dbReference type="Pfam" id="PF03692">
    <property type="entry name" value="CxxCxxCC"/>
    <property type="match status" value="1"/>
</dbReference>
<dbReference type="OrthoDB" id="259086at2"/>
<name>A0A0D6P414_9PROT</name>
<protein>
    <recommendedName>
        <fullName evidence="3">Fe-S oxidoreductase</fullName>
    </recommendedName>
</protein>
<dbReference type="RefSeq" id="WP_048859691.1">
    <property type="nucleotide sequence ID" value="NZ_BANB01000025.1"/>
</dbReference>
<dbReference type="EMBL" id="BANB01000025">
    <property type="protein sequence ID" value="GAN75938.1"/>
    <property type="molecule type" value="Genomic_DNA"/>
</dbReference>
<organism evidence="1 2">
    <name type="scientific">Acidisphaera rubrifaciens HS-AP3</name>
    <dbReference type="NCBI Taxonomy" id="1231350"/>
    <lineage>
        <taxon>Bacteria</taxon>
        <taxon>Pseudomonadati</taxon>
        <taxon>Pseudomonadota</taxon>
        <taxon>Alphaproteobacteria</taxon>
        <taxon>Acetobacterales</taxon>
        <taxon>Acetobacteraceae</taxon>
        <taxon>Acidisphaera</taxon>
    </lineage>
</organism>
<dbReference type="PANTHER" id="PTHR35866:SF1">
    <property type="entry name" value="YKGJ FAMILY CYSTEINE CLUSTER PROTEIN"/>
    <property type="match status" value="1"/>
</dbReference>
<reference evidence="1 2" key="1">
    <citation type="submission" date="2012-11" db="EMBL/GenBank/DDBJ databases">
        <title>Whole genome sequence of Acidisphaera rubrifaciens HS-AP3.</title>
        <authorList>
            <person name="Azuma Y."/>
            <person name="Higashiura N."/>
            <person name="Hirakawa H."/>
            <person name="Matsushita K."/>
        </authorList>
    </citation>
    <scope>NUCLEOTIDE SEQUENCE [LARGE SCALE GENOMIC DNA]</scope>
    <source>
        <strain evidence="1 2">HS-AP3</strain>
    </source>
</reference>
<evidence type="ECO:0000313" key="1">
    <source>
        <dbReference type="EMBL" id="GAN75938.1"/>
    </source>
</evidence>
<dbReference type="PANTHER" id="PTHR35866">
    <property type="entry name" value="PUTATIVE-RELATED"/>
    <property type="match status" value="1"/>
</dbReference>
<sequence length="120" mass="14025">MKDPIKLSCLKCPSFCCKMAGYVQVTPTDIRRLARHLGLTVAQFEERHILKVTRKGEKLIKPGFETCQFLGENRRCTVYEARPKDCRGYLCWEAEDRTVYDNARFIQHTVARQVRDDRAE</sequence>
<dbReference type="Proteomes" id="UP000032680">
    <property type="component" value="Unassembled WGS sequence"/>
</dbReference>
<accession>A0A0D6P414</accession>
<evidence type="ECO:0000313" key="2">
    <source>
        <dbReference type="Proteomes" id="UP000032680"/>
    </source>
</evidence>
<proteinExistence type="predicted"/>
<keyword evidence="2" id="KW-1185">Reference proteome</keyword>
<dbReference type="AlphaFoldDB" id="A0A0D6P414"/>
<dbReference type="InterPro" id="IPR005358">
    <property type="entry name" value="Puta_zinc/iron-chelating_dom"/>
</dbReference>
<comment type="caution">
    <text evidence="1">The sequence shown here is derived from an EMBL/GenBank/DDBJ whole genome shotgun (WGS) entry which is preliminary data.</text>
</comment>
<gene>
    <name evidence="1" type="ORF">Asru_0025_11</name>
</gene>
<evidence type="ECO:0008006" key="3">
    <source>
        <dbReference type="Google" id="ProtNLM"/>
    </source>
</evidence>